<keyword evidence="2" id="KW-1185">Reference proteome</keyword>
<accession>A0AA35WU36</accession>
<organism evidence="1 2">
    <name type="scientific">Geodia barretti</name>
    <name type="common">Barrett's horny sponge</name>
    <dbReference type="NCBI Taxonomy" id="519541"/>
    <lineage>
        <taxon>Eukaryota</taxon>
        <taxon>Metazoa</taxon>
        <taxon>Porifera</taxon>
        <taxon>Demospongiae</taxon>
        <taxon>Heteroscleromorpha</taxon>
        <taxon>Tetractinellida</taxon>
        <taxon>Astrophorina</taxon>
        <taxon>Geodiidae</taxon>
        <taxon>Geodia</taxon>
    </lineage>
</organism>
<dbReference type="AlphaFoldDB" id="A0AA35WU36"/>
<sequence length="98" mass="11224">MFRSTIASESMRTTLLYSVKSHAWTLVKCLLYMWSPTQLLGSAFSDLTIHPSFLRISRWYSGTSGMHRATMSLTVPDSFNDCPRTRRARKNPPYCKAT</sequence>
<reference evidence="1" key="1">
    <citation type="submission" date="2023-03" db="EMBL/GenBank/DDBJ databases">
        <authorList>
            <person name="Steffen K."/>
            <person name="Cardenas P."/>
        </authorList>
    </citation>
    <scope>NUCLEOTIDE SEQUENCE</scope>
</reference>
<evidence type="ECO:0000313" key="2">
    <source>
        <dbReference type="Proteomes" id="UP001174909"/>
    </source>
</evidence>
<protein>
    <submittedName>
        <fullName evidence="1">Uncharacterized protein</fullName>
    </submittedName>
</protein>
<gene>
    <name evidence="1" type="ORF">GBAR_LOCUS16497</name>
</gene>
<comment type="caution">
    <text evidence="1">The sequence shown here is derived from an EMBL/GenBank/DDBJ whole genome shotgun (WGS) entry which is preliminary data.</text>
</comment>
<dbReference type="Proteomes" id="UP001174909">
    <property type="component" value="Unassembled WGS sequence"/>
</dbReference>
<dbReference type="EMBL" id="CASHTH010002372">
    <property type="protein sequence ID" value="CAI8029006.1"/>
    <property type="molecule type" value="Genomic_DNA"/>
</dbReference>
<evidence type="ECO:0000313" key="1">
    <source>
        <dbReference type="EMBL" id="CAI8029006.1"/>
    </source>
</evidence>
<proteinExistence type="predicted"/>
<name>A0AA35WU36_GEOBA</name>